<keyword evidence="1" id="KW-0560">Oxidoreductase</keyword>
<name>A0ABT0ZJI7_9ACTN</name>
<reference evidence="4 5" key="1">
    <citation type="submission" date="2022-05" db="EMBL/GenBank/DDBJ databases">
        <title>Streptomyces sp. nov. RY43-2 isolated from soil of a peat swamp forest.</title>
        <authorList>
            <person name="Kanchanasin P."/>
            <person name="Tanasupawat S."/>
            <person name="Phongsopitanun W."/>
        </authorList>
    </citation>
    <scope>NUCLEOTIDE SEQUENCE [LARGE SCALE GENOMIC DNA]</scope>
    <source>
        <strain evidence="4 5">RY43-2</strain>
    </source>
</reference>
<dbReference type="PANTHER" id="PTHR22981:SF7">
    <property type="entry name" value="3-HYDROXYISOBUTYRATE DEHYDROGENASE, MITOCHONDRIAL"/>
    <property type="match status" value="1"/>
</dbReference>
<dbReference type="InterPro" id="IPR006115">
    <property type="entry name" value="6PGDH_NADP-bd"/>
</dbReference>
<evidence type="ECO:0000256" key="1">
    <source>
        <dbReference type="ARBA" id="ARBA00023002"/>
    </source>
</evidence>
<evidence type="ECO:0000259" key="3">
    <source>
        <dbReference type="Pfam" id="PF03446"/>
    </source>
</evidence>
<dbReference type="Pfam" id="PF03446">
    <property type="entry name" value="NAD_binding_2"/>
    <property type="match status" value="1"/>
</dbReference>
<keyword evidence="2" id="KW-0520">NAD</keyword>
<organism evidence="4 5">
    <name type="scientific">Streptomyces macrolidinus</name>
    <dbReference type="NCBI Taxonomy" id="2952607"/>
    <lineage>
        <taxon>Bacteria</taxon>
        <taxon>Bacillati</taxon>
        <taxon>Actinomycetota</taxon>
        <taxon>Actinomycetes</taxon>
        <taxon>Kitasatosporales</taxon>
        <taxon>Streptomycetaceae</taxon>
        <taxon>Streptomyces</taxon>
    </lineage>
</organism>
<gene>
    <name evidence="4" type="ORF">NGF19_23695</name>
</gene>
<proteinExistence type="predicted"/>
<evidence type="ECO:0000256" key="2">
    <source>
        <dbReference type="ARBA" id="ARBA00023027"/>
    </source>
</evidence>
<dbReference type="EMBL" id="JAMWMR010000024">
    <property type="protein sequence ID" value="MCN9243749.1"/>
    <property type="molecule type" value="Genomic_DNA"/>
</dbReference>
<comment type="caution">
    <text evidence="4">The sequence shown here is derived from an EMBL/GenBank/DDBJ whole genome shotgun (WGS) entry which is preliminary data.</text>
</comment>
<sequence length="79" mass="8110">MSRTVAFIGLGHTGGPMATNLSKAGHRMLGHDLVPAAVGEFAEARPLLEDMGKKAVHCGGSGAGQAAKWPRCTRPCATP</sequence>
<dbReference type="Gene3D" id="3.40.50.720">
    <property type="entry name" value="NAD(P)-binding Rossmann-like Domain"/>
    <property type="match status" value="2"/>
</dbReference>
<dbReference type="PANTHER" id="PTHR22981">
    <property type="entry name" value="3-HYDROXYISOBUTYRATE DEHYDROGENASE-RELATED"/>
    <property type="match status" value="1"/>
</dbReference>
<evidence type="ECO:0000313" key="5">
    <source>
        <dbReference type="Proteomes" id="UP001523219"/>
    </source>
</evidence>
<feature type="domain" description="6-phosphogluconate dehydrogenase NADP-binding" evidence="3">
    <location>
        <begin position="4"/>
        <end position="45"/>
    </location>
</feature>
<protein>
    <submittedName>
        <fullName evidence="4">NAD(P)-binding domain-containing protein</fullName>
    </submittedName>
</protein>
<keyword evidence="5" id="KW-1185">Reference proteome</keyword>
<dbReference type="SUPFAM" id="SSF51735">
    <property type="entry name" value="NAD(P)-binding Rossmann-fold domains"/>
    <property type="match status" value="1"/>
</dbReference>
<accession>A0ABT0ZJI7</accession>
<dbReference type="Proteomes" id="UP001523219">
    <property type="component" value="Unassembled WGS sequence"/>
</dbReference>
<evidence type="ECO:0000313" key="4">
    <source>
        <dbReference type="EMBL" id="MCN9243749.1"/>
    </source>
</evidence>
<dbReference type="InterPro" id="IPR036291">
    <property type="entry name" value="NAD(P)-bd_dom_sf"/>
</dbReference>